<accession>A0A6T9Y0G6</accession>
<dbReference type="AlphaFoldDB" id="A0A6T9Y0G6"/>
<gene>
    <name evidence="1" type="ORF">ALFOR1_30709</name>
</gene>
<name>A0A6T9Y0G6_ALTMA</name>
<dbReference type="EMBL" id="LR812090">
    <property type="protein sequence ID" value="CAB9493780.1"/>
    <property type="molecule type" value="Genomic_DNA"/>
</dbReference>
<reference evidence="1 2" key="1">
    <citation type="submission" date="2020-06" db="EMBL/GenBank/DDBJ databases">
        <authorList>
            <person name="Duchaud E."/>
        </authorList>
    </citation>
    <scope>NUCLEOTIDE SEQUENCE [LARGE SCALE GENOMIC DNA]</scope>
    <source>
        <strain evidence="1">Alteromonas fortis</strain>
    </source>
</reference>
<evidence type="ECO:0000313" key="2">
    <source>
        <dbReference type="Proteomes" id="UP000509458"/>
    </source>
</evidence>
<organism evidence="1 2">
    <name type="scientific">Alteromonas macleodii</name>
    <name type="common">Pseudoalteromonas macleodii</name>
    <dbReference type="NCBI Taxonomy" id="28108"/>
    <lineage>
        <taxon>Bacteria</taxon>
        <taxon>Pseudomonadati</taxon>
        <taxon>Pseudomonadota</taxon>
        <taxon>Gammaproteobacteria</taxon>
        <taxon>Alteromonadales</taxon>
        <taxon>Alteromonadaceae</taxon>
        <taxon>Alteromonas/Salinimonas group</taxon>
        <taxon>Alteromonas</taxon>
    </lineage>
</organism>
<dbReference type="SUPFAM" id="SSF46689">
    <property type="entry name" value="Homeodomain-like"/>
    <property type="match status" value="1"/>
</dbReference>
<protein>
    <submittedName>
        <fullName evidence="1">Transcriptional regulator, TetR family</fullName>
    </submittedName>
</protein>
<dbReference type="Gene3D" id="1.10.357.10">
    <property type="entry name" value="Tetracycline Repressor, domain 2"/>
    <property type="match status" value="1"/>
</dbReference>
<sequence>MESSAIPKQLLGPLTESLDNFLKEVKVMTPKQIELASKLEKAFALYGFAEPNVAKLKDYTGTTLKTLYKYFPSKEDMIIGALNYRHSRYISFLEEHCPSSRKEALHHIFERLALWLSSFAPRGCMSLQALASYPDNQQIEAAVNEHKQAVWSWLNEKLQDEVLSNSVFLLHEGMSSAWPTLGDKALTAAQSTLNTLLD</sequence>
<dbReference type="Proteomes" id="UP000509458">
    <property type="component" value="Chromosome"/>
</dbReference>
<dbReference type="InterPro" id="IPR009057">
    <property type="entry name" value="Homeodomain-like_sf"/>
</dbReference>
<proteinExistence type="predicted"/>
<evidence type="ECO:0000313" key="1">
    <source>
        <dbReference type="EMBL" id="CAB9493780.1"/>
    </source>
</evidence>